<dbReference type="OrthoDB" id="3227561at2"/>
<dbReference type="InterPro" id="IPR025870">
    <property type="entry name" value="Glyoxalase-like_dom"/>
</dbReference>
<evidence type="ECO:0000313" key="2">
    <source>
        <dbReference type="EMBL" id="QHC01186.1"/>
    </source>
</evidence>
<proteinExistence type="predicted"/>
<dbReference type="Proteomes" id="UP000463857">
    <property type="component" value="Chromosome"/>
</dbReference>
<reference evidence="2 3" key="1">
    <citation type="journal article" date="2018" name="Int. J. Syst. Evol. Microbiol.">
        <title>Epidermidibacterium keratini gen. nov., sp. nov., a member of the family Sporichthyaceae, isolated from keratin epidermis.</title>
        <authorList>
            <person name="Lee D.G."/>
            <person name="Trujillo M.E."/>
            <person name="Kang S."/>
            <person name="Nam J.J."/>
            <person name="Kim Y.J."/>
        </authorList>
    </citation>
    <scope>NUCLEOTIDE SEQUENCE [LARGE SCALE GENOMIC DNA]</scope>
    <source>
        <strain evidence="2 3">EPI-7</strain>
    </source>
</reference>
<dbReference type="PANTHER" id="PTHR40265">
    <property type="entry name" value="BLL2707 PROTEIN"/>
    <property type="match status" value="1"/>
</dbReference>
<evidence type="ECO:0000259" key="1">
    <source>
        <dbReference type="Pfam" id="PF13468"/>
    </source>
</evidence>
<dbReference type="RefSeq" id="WP_159546323.1">
    <property type="nucleotide sequence ID" value="NZ_CP047156.1"/>
</dbReference>
<sequence>MTHDLDPNGLIDHLVYGTSDLDGAVARIEEATGVRPAEGGRHIGKGTRNYLLALSDTAYLEVIGLDADNPPEPEVSVPFGVDGLDADRLLTWAIHPGDIDGTIVKCRRYGADHGKLHPMSRDDGKGNELQWQLTVADPMPFDGLAPFLIDWGDTPHPAASGIPRAELTSFEITSPDAETLGKLYADLRLAQRPVDGPVGMRATISGPKGSIEL</sequence>
<dbReference type="AlphaFoldDB" id="A0A7L4YPU9"/>
<organism evidence="2 3">
    <name type="scientific">Epidermidibacterium keratini</name>
    <dbReference type="NCBI Taxonomy" id="1891644"/>
    <lineage>
        <taxon>Bacteria</taxon>
        <taxon>Bacillati</taxon>
        <taxon>Actinomycetota</taxon>
        <taxon>Actinomycetes</taxon>
        <taxon>Sporichthyales</taxon>
        <taxon>Sporichthyaceae</taxon>
        <taxon>Epidermidibacterium</taxon>
    </lineage>
</organism>
<evidence type="ECO:0000313" key="3">
    <source>
        <dbReference type="Proteomes" id="UP000463857"/>
    </source>
</evidence>
<dbReference type="EMBL" id="CP047156">
    <property type="protein sequence ID" value="QHC01186.1"/>
    <property type="molecule type" value="Genomic_DNA"/>
</dbReference>
<name>A0A7L4YPU9_9ACTN</name>
<feature type="domain" description="Glyoxalase-like" evidence="1">
    <location>
        <begin position="11"/>
        <end position="187"/>
    </location>
</feature>
<gene>
    <name evidence="2" type="ORF">EK0264_13390</name>
</gene>
<dbReference type="PANTHER" id="PTHR40265:SF1">
    <property type="entry name" value="GLYOXALASE-LIKE DOMAIN-CONTAINING PROTEIN"/>
    <property type="match status" value="1"/>
</dbReference>
<dbReference type="SUPFAM" id="SSF54593">
    <property type="entry name" value="Glyoxalase/Bleomycin resistance protein/Dihydroxybiphenyl dioxygenase"/>
    <property type="match status" value="1"/>
</dbReference>
<dbReference type="InterPro" id="IPR029068">
    <property type="entry name" value="Glyas_Bleomycin-R_OHBP_Dase"/>
</dbReference>
<keyword evidence="3" id="KW-1185">Reference proteome</keyword>
<accession>A0A7L4YPU9</accession>
<dbReference type="Gene3D" id="3.10.180.10">
    <property type="entry name" value="2,3-Dihydroxybiphenyl 1,2-Dioxygenase, domain 1"/>
    <property type="match status" value="1"/>
</dbReference>
<dbReference type="Pfam" id="PF13468">
    <property type="entry name" value="Glyoxalase_3"/>
    <property type="match status" value="1"/>
</dbReference>
<protein>
    <submittedName>
        <fullName evidence="2">VOC family protein</fullName>
    </submittedName>
</protein>
<dbReference type="InParanoid" id="A0A7L4YPU9"/>
<dbReference type="KEGG" id="eke:EK0264_13390"/>